<organism evidence="1 2">
    <name type="scientific">Glomus cerebriforme</name>
    <dbReference type="NCBI Taxonomy" id="658196"/>
    <lineage>
        <taxon>Eukaryota</taxon>
        <taxon>Fungi</taxon>
        <taxon>Fungi incertae sedis</taxon>
        <taxon>Mucoromycota</taxon>
        <taxon>Glomeromycotina</taxon>
        <taxon>Glomeromycetes</taxon>
        <taxon>Glomerales</taxon>
        <taxon>Glomeraceae</taxon>
        <taxon>Glomus</taxon>
    </lineage>
</organism>
<keyword evidence="2" id="KW-1185">Reference proteome</keyword>
<comment type="caution">
    <text evidence="1">The sequence shown here is derived from an EMBL/GenBank/DDBJ whole genome shotgun (WGS) entry which is preliminary data.</text>
</comment>
<evidence type="ECO:0008006" key="3">
    <source>
        <dbReference type="Google" id="ProtNLM"/>
    </source>
</evidence>
<dbReference type="AlphaFoldDB" id="A0A397SN61"/>
<dbReference type="SUPFAM" id="SSF52540">
    <property type="entry name" value="P-loop containing nucleoside triphosphate hydrolases"/>
    <property type="match status" value="1"/>
</dbReference>
<protein>
    <recommendedName>
        <fullName evidence="3">P-loop containing nucleoside triphosphate hydrolase protein</fullName>
    </recommendedName>
</protein>
<proteinExistence type="predicted"/>
<gene>
    <name evidence="1" type="ORF">C1645_827731</name>
</gene>
<evidence type="ECO:0000313" key="1">
    <source>
        <dbReference type="EMBL" id="RIA87458.1"/>
    </source>
</evidence>
<dbReference type="PANTHER" id="PTHR21529:SF4">
    <property type="entry name" value="TPR AND ANKYRIN REPEAT-CONTAINING PROTEIN 1"/>
    <property type="match status" value="1"/>
</dbReference>
<sequence>MADGRLLIELLEDLTKSQNNDGQKHDALLEHCLGASESDLDEFLEDISSSLITYLPTLQIFISHLCKKFLKASPSLNLQARWKTSLDKFASLLITIVIMNNLHNSDIPGFGELFHNCIELLWWTGNKNKNSRLKLIFQSVFSAILNADGVLGVLVSGIHGHCLKRIMFDFNMIVQIEQEKLLKAVDTVAALVEKCSEHKNDSSRLSVYKACTALLKSLRSHQNVEEILIVNRKNSLPPMLDDMVKLDEESRTHHWNRKRATSNLHNNLILLSSEDEQHLAKLGMSRPQKLSDLPHFLRDLERKKINSIQVLMEFLPCASCHKQALVYFSPDKHFLEEEPVPSDFLYRLPFEFNDGDMLGPWDILLSENTIKDLQKLESTPEVIRAVMKKLGHISSGKWDNYELRCTMRTSTIPVYEIALPDNDLKILWQVDYGFSIRRNSLTQLIKIWAVTDIKERIDKILETLSIVHQVYTSKHLCEVKQTGKGDVILPMILEEEETKSPENGSCNLQIDDEKLLEVHKMLVTNKFVPLSKNLYKSLVLGGFNFTFQVSKKEYEIINSPTSAIVIGRSGTGKTTCIVFRQIASYLDRQLCKIPSDNRAFHKRQIFITVSPNLCHRVKEYFNRLRESAMLAGKKMSKAQFHDYRRKKEKEEDKEIDPMLEERDEEQELDDIPNSFRELTDQHFPLFITYDKFAKMLQETYSIKNLITKRKLDADDNNSYDEEEFHQRSSSIKTTNYVDYNVFQKKYWPHLANDYNFDCELVYSEFSIIKGSNPEVDFLSREKYRNISTKKYPVFSYNRDQIYDLFQRYETLKTRNGHYDSIDRTRWPTYS</sequence>
<reference evidence="1 2" key="1">
    <citation type="submission" date="2018-06" db="EMBL/GenBank/DDBJ databases">
        <title>Comparative genomics reveals the genomic features of Rhizophagus irregularis, R. cerebriforme, R. diaphanum and Gigaspora rosea, and their symbiotic lifestyle signature.</title>
        <authorList>
            <person name="Morin E."/>
            <person name="San Clemente H."/>
            <person name="Chen E.C.H."/>
            <person name="De La Providencia I."/>
            <person name="Hainaut M."/>
            <person name="Kuo A."/>
            <person name="Kohler A."/>
            <person name="Murat C."/>
            <person name="Tang N."/>
            <person name="Roy S."/>
            <person name="Loubradou J."/>
            <person name="Henrissat B."/>
            <person name="Grigoriev I.V."/>
            <person name="Corradi N."/>
            <person name="Roux C."/>
            <person name="Martin F.M."/>
        </authorList>
    </citation>
    <scope>NUCLEOTIDE SEQUENCE [LARGE SCALE GENOMIC DNA]</scope>
    <source>
        <strain evidence="1 2">DAOM 227022</strain>
    </source>
</reference>
<accession>A0A397SN61</accession>
<dbReference type="InterPro" id="IPR039904">
    <property type="entry name" value="TRANK1"/>
</dbReference>
<dbReference type="PANTHER" id="PTHR21529">
    <property type="entry name" value="MAMMARY TURMOR VIRUS RECEPTOR HOMOLOG 1, 2 MTVR1, 2"/>
    <property type="match status" value="1"/>
</dbReference>
<name>A0A397SN61_9GLOM</name>
<dbReference type="OrthoDB" id="2435973at2759"/>
<dbReference type="Proteomes" id="UP000265703">
    <property type="component" value="Unassembled WGS sequence"/>
</dbReference>
<dbReference type="STRING" id="658196.A0A397SN61"/>
<dbReference type="InterPro" id="IPR027417">
    <property type="entry name" value="P-loop_NTPase"/>
</dbReference>
<dbReference type="EMBL" id="QKYT01000307">
    <property type="protein sequence ID" value="RIA87458.1"/>
    <property type="molecule type" value="Genomic_DNA"/>
</dbReference>
<evidence type="ECO:0000313" key="2">
    <source>
        <dbReference type="Proteomes" id="UP000265703"/>
    </source>
</evidence>